<organism evidence="3 4">
    <name type="scientific">Populus alba x Populus x berolinensis</name>
    <dbReference type="NCBI Taxonomy" id="444605"/>
    <lineage>
        <taxon>Eukaryota</taxon>
        <taxon>Viridiplantae</taxon>
        <taxon>Streptophyta</taxon>
        <taxon>Embryophyta</taxon>
        <taxon>Tracheophyta</taxon>
        <taxon>Spermatophyta</taxon>
        <taxon>Magnoliopsida</taxon>
        <taxon>eudicotyledons</taxon>
        <taxon>Gunneridae</taxon>
        <taxon>Pentapetalae</taxon>
        <taxon>rosids</taxon>
        <taxon>fabids</taxon>
        <taxon>Malpighiales</taxon>
        <taxon>Salicaceae</taxon>
        <taxon>Saliceae</taxon>
        <taxon>Populus</taxon>
    </lineage>
</organism>
<proteinExistence type="predicted"/>
<dbReference type="PANTHER" id="PTHR13161">
    <property type="entry name" value="SPLICING FACTOR SUPPRESSOR OF WHITE APRICOT"/>
    <property type="match status" value="1"/>
</dbReference>
<gene>
    <name evidence="3" type="ORF">NC653_013813</name>
</gene>
<evidence type="ECO:0000313" key="4">
    <source>
        <dbReference type="Proteomes" id="UP001164929"/>
    </source>
</evidence>
<evidence type="ECO:0000256" key="2">
    <source>
        <dbReference type="SAM" id="SignalP"/>
    </source>
</evidence>
<keyword evidence="4" id="KW-1185">Reference proteome</keyword>
<dbReference type="Proteomes" id="UP001164929">
    <property type="component" value="Chromosome 5"/>
</dbReference>
<feature type="compositionally biased region" description="Polar residues" evidence="1">
    <location>
        <begin position="55"/>
        <end position="66"/>
    </location>
</feature>
<comment type="caution">
    <text evidence="3">The sequence shown here is derived from an EMBL/GenBank/DDBJ whole genome shotgun (WGS) entry which is preliminary data.</text>
</comment>
<feature type="compositionally biased region" description="Basic and acidic residues" evidence="1">
    <location>
        <begin position="90"/>
        <end position="108"/>
    </location>
</feature>
<accession>A0AAD6W303</accession>
<feature type="compositionally biased region" description="Basic and acidic residues" evidence="1">
    <location>
        <begin position="67"/>
        <end position="79"/>
    </location>
</feature>
<feature type="region of interest" description="Disordered" evidence="1">
    <location>
        <begin position="28"/>
        <end position="142"/>
    </location>
</feature>
<dbReference type="EMBL" id="JAQIZT010000005">
    <property type="protein sequence ID" value="KAJ6997365.1"/>
    <property type="molecule type" value="Genomic_DNA"/>
</dbReference>
<feature type="chain" id="PRO_5042093086" evidence="2">
    <location>
        <begin position="16"/>
        <end position="241"/>
    </location>
</feature>
<evidence type="ECO:0000256" key="1">
    <source>
        <dbReference type="SAM" id="MobiDB-lite"/>
    </source>
</evidence>
<sequence>MVCLMLVIFCRPSSCHILEALHIDPASGVSLDNDKSTKASKSAVSTPSGLAKLTKASTSGGPLKQQQGEKKETPQERLKRIMSKQLNKQIKKDTAAESAKKREQDRQRQAKLAETNQLSRYRRRSRSRSYSNSPPRSDEDSFVSIYDKPTICISVEDTGPVEVEAGVEVGVLEDIIPAPAPAPEHTPSPALLVPAHQEADRDTDTYSAKLATGIKIMYVYVFGAMFSYEVPASLQFCNLRL</sequence>
<keyword evidence="2" id="KW-0732">Signal</keyword>
<reference evidence="3" key="1">
    <citation type="journal article" date="2023" name="Mol. Ecol. Resour.">
        <title>Chromosome-level genome assembly of a triploid poplar Populus alba 'Berolinensis'.</title>
        <authorList>
            <person name="Chen S."/>
            <person name="Yu Y."/>
            <person name="Wang X."/>
            <person name="Wang S."/>
            <person name="Zhang T."/>
            <person name="Zhou Y."/>
            <person name="He R."/>
            <person name="Meng N."/>
            <person name="Wang Y."/>
            <person name="Liu W."/>
            <person name="Liu Z."/>
            <person name="Liu J."/>
            <person name="Guo Q."/>
            <person name="Huang H."/>
            <person name="Sederoff R.R."/>
            <person name="Wang G."/>
            <person name="Qu G."/>
            <person name="Chen S."/>
        </authorList>
    </citation>
    <scope>NUCLEOTIDE SEQUENCE</scope>
    <source>
        <strain evidence="3">SC-2020</strain>
    </source>
</reference>
<feature type="compositionally biased region" description="Low complexity" evidence="1">
    <location>
        <begin position="39"/>
        <end position="48"/>
    </location>
</feature>
<evidence type="ECO:0000313" key="3">
    <source>
        <dbReference type="EMBL" id="KAJ6997365.1"/>
    </source>
</evidence>
<protein>
    <submittedName>
        <fullName evidence="3">Uncharacterized protein</fullName>
    </submittedName>
</protein>
<dbReference type="PANTHER" id="PTHR13161:SF4">
    <property type="entry name" value="CLK4-ASSOCIATING SERINE_ARGININE RICH PROTEIN"/>
    <property type="match status" value="1"/>
</dbReference>
<dbReference type="InterPro" id="IPR040397">
    <property type="entry name" value="SWAP"/>
</dbReference>
<feature type="signal peptide" evidence="2">
    <location>
        <begin position="1"/>
        <end position="15"/>
    </location>
</feature>
<name>A0AAD6W303_9ROSI</name>
<dbReference type="AlphaFoldDB" id="A0AAD6W303"/>